<keyword evidence="3" id="KW-1185">Reference proteome</keyword>
<name>A0ABS7YTZ8_9VIBR</name>
<organism evidence="2 3">
    <name type="scientific">Vibrio tritonius</name>
    <dbReference type="NCBI Taxonomy" id="1435069"/>
    <lineage>
        <taxon>Bacteria</taxon>
        <taxon>Pseudomonadati</taxon>
        <taxon>Pseudomonadota</taxon>
        <taxon>Gammaproteobacteria</taxon>
        <taxon>Vibrionales</taxon>
        <taxon>Vibrionaceae</taxon>
        <taxon>Vibrio</taxon>
    </lineage>
</organism>
<keyword evidence="2" id="KW-0378">Hydrolase</keyword>
<dbReference type="InterPro" id="IPR002711">
    <property type="entry name" value="HNH"/>
</dbReference>
<keyword evidence="2" id="KW-0255">Endonuclease</keyword>
<dbReference type="InterPro" id="IPR003615">
    <property type="entry name" value="HNH_nuc"/>
</dbReference>
<dbReference type="Gene3D" id="1.10.30.50">
    <property type="match status" value="1"/>
</dbReference>
<dbReference type="Pfam" id="PF01844">
    <property type="entry name" value="HNH"/>
    <property type="match status" value="1"/>
</dbReference>
<dbReference type="CDD" id="cd00085">
    <property type="entry name" value="HNHc"/>
    <property type="match status" value="1"/>
</dbReference>
<comment type="caution">
    <text evidence="2">The sequence shown here is derived from an EMBL/GenBank/DDBJ whole genome shotgun (WGS) entry which is preliminary data.</text>
</comment>
<accession>A0ABS7YTZ8</accession>
<proteinExistence type="predicted"/>
<protein>
    <submittedName>
        <fullName evidence="2">HNH endonuclease</fullName>
    </submittedName>
</protein>
<reference evidence="3" key="1">
    <citation type="submission" date="2023-07" db="EMBL/GenBank/DDBJ databases">
        <title>Molecular identification of indigenous halophilic bacteria isolated from red sea cost, biodegradation of synthetic dyes and assessment of degraded metabolite toxicity.</title>
        <authorList>
            <person name="Chaieb K."/>
            <person name="Altayb H.N."/>
        </authorList>
    </citation>
    <scope>NUCLEOTIDE SEQUENCE [LARGE SCALE GENOMIC DNA]</scope>
    <source>
        <strain evidence="3">K20</strain>
    </source>
</reference>
<dbReference type="Proteomes" id="UP001199044">
    <property type="component" value="Unassembled WGS sequence"/>
</dbReference>
<sequence length="144" mass="16648">MLAQWLGAAVLGVSCLEGNMSNIFDELMSTKLWGEREIKLGIEFDFKCAYCGKNMFESVDNYKEWQTDHIVPLSKSDDNSYENCVLSCRTCNFIKGTWNPLDHLQEKSATRTELIEICKQYISEKREVTQSQIEQYKKIVGKRS</sequence>
<dbReference type="EMBL" id="JAIWIU010000251">
    <property type="protein sequence ID" value="MCA2019091.1"/>
    <property type="molecule type" value="Genomic_DNA"/>
</dbReference>
<dbReference type="GO" id="GO:0004519">
    <property type="term" value="F:endonuclease activity"/>
    <property type="evidence" value="ECO:0007669"/>
    <property type="project" value="UniProtKB-KW"/>
</dbReference>
<evidence type="ECO:0000259" key="1">
    <source>
        <dbReference type="SMART" id="SM00507"/>
    </source>
</evidence>
<evidence type="ECO:0000313" key="2">
    <source>
        <dbReference type="EMBL" id="MCA2019091.1"/>
    </source>
</evidence>
<feature type="domain" description="HNH nuclease" evidence="1">
    <location>
        <begin position="37"/>
        <end position="93"/>
    </location>
</feature>
<keyword evidence="2" id="KW-0540">Nuclease</keyword>
<evidence type="ECO:0000313" key="3">
    <source>
        <dbReference type="Proteomes" id="UP001199044"/>
    </source>
</evidence>
<dbReference type="SMART" id="SM00507">
    <property type="entry name" value="HNHc"/>
    <property type="match status" value="1"/>
</dbReference>
<gene>
    <name evidence="2" type="ORF">LDJ79_23485</name>
</gene>
<dbReference type="RefSeq" id="WP_225252322.1">
    <property type="nucleotide sequence ID" value="NZ_JAIWIU010000251.1"/>
</dbReference>